<gene>
    <name evidence="1" type="ORF">GN244_ATG09515</name>
</gene>
<reference evidence="1" key="1">
    <citation type="submission" date="2020-04" db="EMBL/GenBank/DDBJ databases">
        <title>Hybrid Assembly of Korean Phytophthora infestans isolates.</title>
        <authorList>
            <person name="Prokchorchik M."/>
            <person name="Lee Y."/>
            <person name="Seo J."/>
            <person name="Cho J.-H."/>
            <person name="Park Y.-E."/>
            <person name="Jang D.-C."/>
            <person name="Im J.-S."/>
            <person name="Choi J.-G."/>
            <person name="Park H.-J."/>
            <person name="Lee G.-B."/>
            <person name="Lee Y.-G."/>
            <person name="Hong S.-Y."/>
            <person name="Cho K."/>
            <person name="Sohn K.H."/>
        </authorList>
    </citation>
    <scope>NUCLEOTIDE SEQUENCE</scope>
    <source>
        <strain evidence="1">KR_1_A1</strain>
    </source>
</reference>
<evidence type="ECO:0000313" key="2">
    <source>
        <dbReference type="Proteomes" id="UP000602510"/>
    </source>
</evidence>
<name>A0A833W1F3_PHYIN</name>
<dbReference type="Proteomes" id="UP000602510">
    <property type="component" value="Unassembled WGS sequence"/>
</dbReference>
<dbReference type="EMBL" id="WSZM01000199">
    <property type="protein sequence ID" value="KAF4038344.1"/>
    <property type="molecule type" value="Genomic_DNA"/>
</dbReference>
<accession>A0A833W1F3</accession>
<sequence length="91" mass="9267">MQYSAGVTTEAAFDEEEDAAEALDADEEEATASVAGVEVSVDGAVYAPASTVPALDPIVELAVVPVLVEFSEPQLISAHSDGSDMDDALPG</sequence>
<protein>
    <submittedName>
        <fullName evidence="1">Uncharacterized protein</fullName>
    </submittedName>
</protein>
<keyword evidence="2" id="KW-1185">Reference proteome</keyword>
<evidence type="ECO:0000313" key="1">
    <source>
        <dbReference type="EMBL" id="KAF4038344.1"/>
    </source>
</evidence>
<organism evidence="1 2">
    <name type="scientific">Phytophthora infestans</name>
    <name type="common">Potato late blight agent</name>
    <name type="synonym">Botrytis infestans</name>
    <dbReference type="NCBI Taxonomy" id="4787"/>
    <lineage>
        <taxon>Eukaryota</taxon>
        <taxon>Sar</taxon>
        <taxon>Stramenopiles</taxon>
        <taxon>Oomycota</taxon>
        <taxon>Peronosporomycetes</taxon>
        <taxon>Peronosporales</taxon>
        <taxon>Peronosporaceae</taxon>
        <taxon>Phytophthora</taxon>
    </lineage>
</organism>
<dbReference type="AlphaFoldDB" id="A0A833W1F3"/>
<proteinExistence type="predicted"/>
<comment type="caution">
    <text evidence="1">The sequence shown here is derived from an EMBL/GenBank/DDBJ whole genome shotgun (WGS) entry which is preliminary data.</text>
</comment>